<accession>A0ABX1N798</accession>
<dbReference type="RefSeq" id="WP_169200350.1">
    <property type="nucleotide sequence ID" value="NZ_WTVH02000010.1"/>
</dbReference>
<sequence>MEHLVSMAVFARVVEAKSFSAAAVRLGMSKSAVSKQVARLEATLGARLLNRTTRQMSLTEVGEAFYVHCARMLAEAESAEQIVGQLRAAPRGQLRVSCPAAFGHLHIAPAIPAFLARHHDLKVDLTFTDRPVDLVEEGMDLAILITRAPAPGVIARALAPLRWVVCATRQYLERRGEPAHPSDLTSHNCLSYAFEGHDDAWHLQDEHGEVKIAVSGDFRVNNGEAIREAALAHHGIALLPRFVVWRDLQAGALRQVLPQYEPRGGSASNIYAVYLPSRYIPLKVRAFVDFYREQIGTPAYWDR</sequence>
<evidence type="ECO:0000256" key="1">
    <source>
        <dbReference type="ARBA" id="ARBA00009437"/>
    </source>
</evidence>
<dbReference type="Proteomes" id="UP000601990">
    <property type="component" value="Unassembled WGS sequence"/>
</dbReference>
<dbReference type="PRINTS" id="PR00039">
    <property type="entry name" value="HTHLYSR"/>
</dbReference>
<dbReference type="Pfam" id="PF03466">
    <property type="entry name" value="LysR_substrate"/>
    <property type="match status" value="1"/>
</dbReference>
<dbReference type="InterPro" id="IPR036390">
    <property type="entry name" value="WH_DNA-bd_sf"/>
</dbReference>
<evidence type="ECO:0000313" key="7">
    <source>
        <dbReference type="Proteomes" id="UP000601990"/>
    </source>
</evidence>
<reference evidence="6" key="1">
    <citation type="submission" date="2019-12" db="EMBL/GenBank/DDBJ databases">
        <title>Comparative genomics gives insights into the taxonomy of the Azoarcus-Aromatoleum group and reveals separate origins of nif in the plant-associated Azoarcus and non-plant-associated Aromatoleum sub-groups.</title>
        <authorList>
            <person name="Lafos M."/>
            <person name="Maluk M."/>
            <person name="Batista M."/>
            <person name="Junghare M."/>
            <person name="Carmona M."/>
            <person name="Faoro H."/>
            <person name="Cruz L.M."/>
            <person name="Battistoni F."/>
            <person name="De Souza E."/>
            <person name="Pedrosa F."/>
            <person name="Chen W.-M."/>
            <person name="Poole P.S."/>
            <person name="Dixon R.A."/>
            <person name="James E.K."/>
        </authorList>
    </citation>
    <scope>NUCLEOTIDE SEQUENCE</scope>
    <source>
        <strain evidence="6">U120</strain>
    </source>
</reference>
<proteinExistence type="inferred from homology"/>
<dbReference type="PANTHER" id="PTHR30537:SF5">
    <property type="entry name" value="HTH-TYPE TRANSCRIPTIONAL ACTIVATOR TTDR-RELATED"/>
    <property type="match status" value="1"/>
</dbReference>
<dbReference type="InterPro" id="IPR036388">
    <property type="entry name" value="WH-like_DNA-bd_sf"/>
</dbReference>
<dbReference type="PROSITE" id="PS50931">
    <property type="entry name" value="HTH_LYSR"/>
    <property type="match status" value="1"/>
</dbReference>
<name>A0ABX1N798_9RHOO</name>
<comment type="caution">
    <text evidence="6">The sequence shown here is derived from an EMBL/GenBank/DDBJ whole genome shotgun (WGS) entry which is preliminary data.</text>
</comment>
<keyword evidence="4" id="KW-0804">Transcription</keyword>
<dbReference type="SUPFAM" id="SSF46785">
    <property type="entry name" value="Winged helix' DNA-binding domain"/>
    <property type="match status" value="1"/>
</dbReference>
<dbReference type="Gene3D" id="3.40.190.290">
    <property type="match status" value="1"/>
</dbReference>
<organism evidence="6 7">
    <name type="scientific">Aromatoleum buckelii</name>
    <dbReference type="NCBI Taxonomy" id="200254"/>
    <lineage>
        <taxon>Bacteria</taxon>
        <taxon>Pseudomonadati</taxon>
        <taxon>Pseudomonadota</taxon>
        <taxon>Betaproteobacteria</taxon>
        <taxon>Rhodocyclales</taxon>
        <taxon>Rhodocyclaceae</taxon>
        <taxon>Aromatoleum</taxon>
    </lineage>
</organism>
<keyword evidence="7" id="KW-1185">Reference proteome</keyword>
<dbReference type="CDD" id="cd08422">
    <property type="entry name" value="PBP2_CrgA_like"/>
    <property type="match status" value="1"/>
</dbReference>
<evidence type="ECO:0000256" key="3">
    <source>
        <dbReference type="ARBA" id="ARBA00023125"/>
    </source>
</evidence>
<evidence type="ECO:0000256" key="4">
    <source>
        <dbReference type="ARBA" id="ARBA00023163"/>
    </source>
</evidence>
<evidence type="ECO:0000313" key="6">
    <source>
        <dbReference type="EMBL" id="NMF95148.1"/>
    </source>
</evidence>
<dbReference type="PANTHER" id="PTHR30537">
    <property type="entry name" value="HTH-TYPE TRANSCRIPTIONAL REGULATOR"/>
    <property type="match status" value="1"/>
</dbReference>
<evidence type="ECO:0000256" key="2">
    <source>
        <dbReference type="ARBA" id="ARBA00023015"/>
    </source>
</evidence>
<evidence type="ECO:0000259" key="5">
    <source>
        <dbReference type="PROSITE" id="PS50931"/>
    </source>
</evidence>
<dbReference type="InterPro" id="IPR005119">
    <property type="entry name" value="LysR_subst-bd"/>
</dbReference>
<keyword evidence="3" id="KW-0238">DNA-binding</keyword>
<dbReference type="Gene3D" id="1.10.10.10">
    <property type="entry name" value="Winged helix-like DNA-binding domain superfamily/Winged helix DNA-binding domain"/>
    <property type="match status" value="1"/>
</dbReference>
<dbReference type="Pfam" id="PF00126">
    <property type="entry name" value="HTH_1"/>
    <property type="match status" value="1"/>
</dbReference>
<dbReference type="InterPro" id="IPR000847">
    <property type="entry name" value="LysR_HTH_N"/>
</dbReference>
<feature type="domain" description="HTH lysR-type" evidence="5">
    <location>
        <begin position="1"/>
        <end position="59"/>
    </location>
</feature>
<gene>
    <name evidence="6" type="ORF">GO608_17710</name>
</gene>
<protein>
    <submittedName>
        <fullName evidence="6">LysR family transcriptional regulator</fullName>
    </submittedName>
</protein>
<dbReference type="SUPFAM" id="SSF53850">
    <property type="entry name" value="Periplasmic binding protein-like II"/>
    <property type="match status" value="1"/>
</dbReference>
<dbReference type="EMBL" id="WTVH01000049">
    <property type="protein sequence ID" value="NMF95148.1"/>
    <property type="molecule type" value="Genomic_DNA"/>
</dbReference>
<keyword evidence="2" id="KW-0805">Transcription regulation</keyword>
<dbReference type="InterPro" id="IPR058163">
    <property type="entry name" value="LysR-type_TF_proteobact-type"/>
</dbReference>
<comment type="similarity">
    <text evidence="1">Belongs to the LysR transcriptional regulatory family.</text>
</comment>